<name>A0A0V8QAE6_9FIRM</name>
<evidence type="ECO:0000313" key="10">
    <source>
        <dbReference type="Proteomes" id="UP000054874"/>
    </source>
</evidence>
<comment type="similarity">
    <text evidence="2 7">Belongs to the membrane-bound acyltransferase family.</text>
</comment>
<organism evidence="9 10">
    <name type="scientific">Acetivibrio ethanolgignens</name>
    <dbReference type="NCBI Taxonomy" id="290052"/>
    <lineage>
        <taxon>Bacteria</taxon>
        <taxon>Bacillati</taxon>
        <taxon>Bacillota</taxon>
        <taxon>Clostridia</taxon>
        <taxon>Eubacteriales</taxon>
        <taxon>Oscillospiraceae</taxon>
        <taxon>Acetivibrio</taxon>
    </lineage>
</organism>
<keyword evidence="4 8" id="KW-0812">Transmembrane</keyword>
<keyword evidence="10" id="KW-1185">Reference proteome</keyword>
<keyword evidence="3 7" id="KW-1003">Cell membrane</keyword>
<dbReference type="InterPro" id="IPR024194">
    <property type="entry name" value="Ac/AlaTfrase_AlgI/DltB"/>
</dbReference>
<dbReference type="GO" id="GO:0016746">
    <property type="term" value="F:acyltransferase activity"/>
    <property type="evidence" value="ECO:0007669"/>
    <property type="project" value="UniProtKB-KW"/>
</dbReference>
<keyword evidence="5 8" id="KW-1133">Transmembrane helix</keyword>
<dbReference type="OrthoDB" id="9805788at2"/>
<feature type="transmembrane region" description="Helical" evidence="8">
    <location>
        <begin position="49"/>
        <end position="66"/>
    </location>
</feature>
<feature type="transmembrane region" description="Helical" evidence="8">
    <location>
        <begin position="118"/>
        <end position="139"/>
    </location>
</feature>
<evidence type="ECO:0000256" key="3">
    <source>
        <dbReference type="ARBA" id="ARBA00022475"/>
    </source>
</evidence>
<feature type="transmembrane region" description="Helical" evidence="8">
    <location>
        <begin position="78"/>
        <end position="98"/>
    </location>
</feature>
<dbReference type="PANTHER" id="PTHR13285">
    <property type="entry name" value="ACYLTRANSFERASE"/>
    <property type="match status" value="1"/>
</dbReference>
<comment type="subcellular location">
    <subcellularLocation>
        <location evidence="1">Cell membrane</location>
        <topology evidence="1">Multi-pass membrane protein</topology>
    </subcellularLocation>
</comment>
<evidence type="ECO:0000256" key="6">
    <source>
        <dbReference type="ARBA" id="ARBA00023136"/>
    </source>
</evidence>
<evidence type="ECO:0000256" key="8">
    <source>
        <dbReference type="SAM" id="Phobius"/>
    </source>
</evidence>
<feature type="transmembrane region" description="Helical" evidence="8">
    <location>
        <begin position="409"/>
        <end position="427"/>
    </location>
</feature>
<gene>
    <name evidence="9" type="ORF">ASU35_15800</name>
</gene>
<sequence>MVFSSLEFIFYFLPIFLLIYYLVPKKWKNLILLMGSLVFYGYGVQGEPFYLVLIVFSIVVNYVIGLQIERKRSKGKVYLLLGLFYNFGWLFLFKYAAFTAANINSLTEFFVKKEIIPPFQLILPIGISFYTFQIASYLIDVYREKIPAEKSVITLGAYLCMFPQLIAGPIVTYSSVAAQLRNRKHTLKKLDDGLRLFTLGLGLKVLLANQIGRLWTDIGAVGYESISTPLAWMGIFAYSLQLYFDFYGYSLMAIGLGKLLGMNLPQNFNYPYMAVSMTDFWRRWHITLGSWFREYIYIPLGGNRQGNLKTIRNLFIVWTFTGIWHGASWNFVLWGILLFVIITLEKYIYGNILQKVPVLGHAYMLFLIPVSWSLFEITDFNQLGIYLGKLFPILGKQQTPLFAGDYIKYGKMYGIFLILGFIFSTNLPRKLYERWKNKMIASIVLLAIFWASVYCLYMGMDDPFLYFRF</sequence>
<evidence type="ECO:0000256" key="4">
    <source>
        <dbReference type="ARBA" id="ARBA00022692"/>
    </source>
</evidence>
<feature type="transmembrane region" description="Helical" evidence="8">
    <location>
        <begin position="356"/>
        <end position="375"/>
    </location>
</feature>
<dbReference type="Proteomes" id="UP000054874">
    <property type="component" value="Unassembled WGS sequence"/>
</dbReference>
<dbReference type="PIRSF" id="PIRSF016636">
    <property type="entry name" value="AlgI_DltB"/>
    <property type="match status" value="1"/>
</dbReference>
<dbReference type="GO" id="GO:0042121">
    <property type="term" value="P:alginic acid biosynthetic process"/>
    <property type="evidence" value="ECO:0007669"/>
    <property type="project" value="InterPro"/>
</dbReference>
<dbReference type="InterPro" id="IPR051085">
    <property type="entry name" value="MB_O-acyltransferase"/>
</dbReference>
<dbReference type="PANTHER" id="PTHR13285:SF18">
    <property type="entry name" value="PROTEIN-CYSTEINE N-PALMITOYLTRANSFERASE RASP"/>
    <property type="match status" value="1"/>
</dbReference>
<dbReference type="InterPro" id="IPR004299">
    <property type="entry name" value="MBOAT_fam"/>
</dbReference>
<evidence type="ECO:0000256" key="7">
    <source>
        <dbReference type="PIRNR" id="PIRNR016636"/>
    </source>
</evidence>
<feature type="transmembrane region" description="Helical" evidence="8">
    <location>
        <begin position="439"/>
        <end position="460"/>
    </location>
</feature>
<accession>A0A0V8QAE6</accession>
<dbReference type="STRING" id="290052.ASU35_15800"/>
<evidence type="ECO:0000256" key="2">
    <source>
        <dbReference type="ARBA" id="ARBA00010323"/>
    </source>
</evidence>
<feature type="transmembrane region" description="Helical" evidence="8">
    <location>
        <begin position="193"/>
        <end position="209"/>
    </location>
</feature>
<evidence type="ECO:0000256" key="1">
    <source>
        <dbReference type="ARBA" id="ARBA00004651"/>
    </source>
</evidence>
<keyword evidence="6 7" id="KW-0472">Membrane</keyword>
<dbReference type="EMBL" id="LNAM01000210">
    <property type="protein sequence ID" value="KSV57579.1"/>
    <property type="molecule type" value="Genomic_DNA"/>
</dbReference>
<feature type="transmembrane region" description="Helical" evidence="8">
    <location>
        <begin position="151"/>
        <end position="173"/>
    </location>
</feature>
<dbReference type="GO" id="GO:0005886">
    <property type="term" value="C:plasma membrane"/>
    <property type="evidence" value="ECO:0007669"/>
    <property type="project" value="UniProtKB-SubCell"/>
</dbReference>
<keyword evidence="7" id="KW-0012">Acyltransferase</keyword>
<dbReference type="InterPro" id="IPR028362">
    <property type="entry name" value="AlgI"/>
</dbReference>
<feature type="transmembrane region" description="Helical" evidence="8">
    <location>
        <begin position="322"/>
        <end position="344"/>
    </location>
</feature>
<evidence type="ECO:0000256" key="5">
    <source>
        <dbReference type="ARBA" id="ARBA00022989"/>
    </source>
</evidence>
<dbReference type="AlphaFoldDB" id="A0A0V8QAE6"/>
<reference evidence="9 10" key="1">
    <citation type="submission" date="2015-11" db="EMBL/GenBank/DDBJ databases">
        <title>Butyribacter intestini gen. nov., sp. nov., a butyric acid-producing bacterium of the family Lachnospiraceae isolated from the human faeces.</title>
        <authorList>
            <person name="Zou Y."/>
            <person name="Xue W."/>
            <person name="Luo G."/>
            <person name="Lv M."/>
        </authorList>
    </citation>
    <scope>NUCLEOTIDE SEQUENCE [LARGE SCALE GENOMIC DNA]</scope>
    <source>
        <strain evidence="9 10">ACET-33324</strain>
    </source>
</reference>
<feature type="transmembrane region" description="Helical" evidence="8">
    <location>
        <begin position="246"/>
        <end position="264"/>
    </location>
</feature>
<protein>
    <submittedName>
        <fullName evidence="9">Alginate O-acetyltransferase</fullName>
    </submittedName>
</protein>
<feature type="transmembrane region" description="Helical" evidence="8">
    <location>
        <begin position="6"/>
        <end position="22"/>
    </location>
</feature>
<keyword evidence="7 9" id="KW-0808">Transferase</keyword>
<comment type="caution">
    <text evidence="9">The sequence shown here is derived from an EMBL/GenBank/DDBJ whole genome shotgun (WGS) entry which is preliminary data.</text>
</comment>
<evidence type="ECO:0000313" key="9">
    <source>
        <dbReference type="EMBL" id="KSV57579.1"/>
    </source>
</evidence>
<proteinExistence type="inferred from homology"/>
<dbReference type="Pfam" id="PF03062">
    <property type="entry name" value="MBOAT"/>
    <property type="match status" value="1"/>
</dbReference>
<dbReference type="PIRSF" id="PIRSF500217">
    <property type="entry name" value="AlgI"/>
    <property type="match status" value="1"/>
</dbReference>